<sequence>MKTIGVLAIQGAVDEHVRMVESAGALAKKVKRATDLTELDGLILPGGESTTMRKIMKHYDLMDPVRSFAKEGKAIFGTCAGLVLLSKEIESGEESLGLIDATSVRNGFGRQKESFEAELLVEAFGPDPFEAVFIRAPYLTDPSNNVTVLAMIDDRIVAARQDKILVTAFHPELTDDNRWMHYFLEKIV</sequence>
<reference evidence="13 14" key="1">
    <citation type="journal article" date="2011" name="J. Bacteriol.">
        <title>Complete genome sequence of the animal pathogen Listeria ivanovii, which provides insights into host specificities and evolution of the genus Listeria.</title>
        <authorList>
            <person name="Buchrieser C."/>
            <person name="Rusniok C."/>
            <person name="Garrido P."/>
            <person name="Hain T."/>
            <person name="Scortti M."/>
            <person name="Lampidis R."/>
            <person name="Karst U."/>
            <person name="Chakraborty T."/>
            <person name="Cossart P."/>
            <person name="Kreft J."/>
            <person name="Vazquez-Boland J.A."/>
            <person name="Goebel W."/>
            <person name="Glaser P."/>
        </authorList>
    </citation>
    <scope>NUCLEOTIDE SEQUENCE [LARGE SCALE GENOMIC DNA]</scope>
    <source>
        <strain evidence="14">ATCC BAA-678 / PAM 55</strain>
    </source>
</reference>
<protein>
    <recommendedName>
        <fullName evidence="10">Pyridoxal 5'-phosphate synthase subunit PdxT</fullName>
        <ecNumber evidence="10">4.3.3.6</ecNumber>
    </recommendedName>
    <alternativeName>
        <fullName evidence="10">Pdx2</fullName>
    </alternativeName>
    <alternativeName>
        <fullName evidence="10">Pyridoxal 5'-phosphate synthase glutaminase subunit</fullName>
        <ecNumber evidence="10">3.5.1.2</ecNumber>
    </alternativeName>
</protein>
<organism evidence="13 14">
    <name type="scientific">Listeria ivanovii (strain ATCC BAA-678 / PAM 55)</name>
    <dbReference type="NCBI Taxonomy" id="881621"/>
    <lineage>
        <taxon>Bacteria</taxon>
        <taxon>Bacillati</taxon>
        <taxon>Bacillota</taxon>
        <taxon>Bacilli</taxon>
        <taxon>Bacillales</taxon>
        <taxon>Listeriaceae</taxon>
        <taxon>Listeria</taxon>
    </lineage>
</organism>
<feature type="binding site" evidence="10 12">
    <location>
        <begin position="47"/>
        <end position="49"/>
    </location>
    <ligand>
        <name>L-glutamine</name>
        <dbReference type="ChEBI" id="CHEBI:58359"/>
    </ligand>
</feature>
<dbReference type="EC" id="4.3.3.6" evidence="10"/>
<dbReference type="NCBIfam" id="TIGR03800">
    <property type="entry name" value="PLP_synth_Pdx2"/>
    <property type="match status" value="1"/>
</dbReference>
<accession>G2ZDK6</accession>
<dbReference type="GO" id="GO:1903600">
    <property type="term" value="C:glutaminase complex"/>
    <property type="evidence" value="ECO:0007669"/>
    <property type="project" value="TreeGrafter"/>
</dbReference>
<dbReference type="GO" id="GO:0036381">
    <property type="term" value="F:pyridoxal 5'-phosphate synthase (glutamine hydrolysing) activity"/>
    <property type="evidence" value="ECO:0007669"/>
    <property type="project" value="UniProtKB-UniRule"/>
</dbReference>
<dbReference type="HOGENOM" id="CLU_069674_2_0_9"/>
<evidence type="ECO:0000256" key="1">
    <source>
        <dbReference type="ARBA" id="ARBA00008345"/>
    </source>
</evidence>
<evidence type="ECO:0000256" key="12">
    <source>
        <dbReference type="PIRSR" id="PIRSR005639-2"/>
    </source>
</evidence>
<evidence type="ECO:0000256" key="8">
    <source>
        <dbReference type="ARBA" id="ARBA00054599"/>
    </source>
</evidence>
<dbReference type="GO" id="GO:0005829">
    <property type="term" value="C:cytosol"/>
    <property type="evidence" value="ECO:0007669"/>
    <property type="project" value="TreeGrafter"/>
</dbReference>
<dbReference type="GO" id="GO:0042823">
    <property type="term" value="P:pyridoxal phosphate biosynthetic process"/>
    <property type="evidence" value="ECO:0007669"/>
    <property type="project" value="UniProtKB-UniRule"/>
</dbReference>
<keyword evidence="2 10" id="KW-0378">Hydrolase</keyword>
<dbReference type="AlphaFoldDB" id="G2ZDK6"/>
<dbReference type="CDD" id="cd01749">
    <property type="entry name" value="GATase1_PB"/>
    <property type="match status" value="1"/>
</dbReference>
<gene>
    <name evidence="10" type="primary">pdxT</name>
    <name evidence="13" type="ordered locus">LIV_2092</name>
</gene>
<keyword evidence="4 10" id="KW-0315">Glutamine amidotransferase</keyword>
<feature type="active site" description="Nucleophile" evidence="10 11">
    <location>
        <position position="79"/>
    </location>
</feature>
<dbReference type="EMBL" id="FR687253">
    <property type="protein sequence ID" value="CBW86581.1"/>
    <property type="molecule type" value="Genomic_DNA"/>
</dbReference>
<dbReference type="HAMAP" id="MF_01615">
    <property type="entry name" value="PdxT"/>
    <property type="match status" value="1"/>
</dbReference>
<dbReference type="GO" id="GO:0006543">
    <property type="term" value="P:L-glutamine catabolic process"/>
    <property type="evidence" value="ECO:0007669"/>
    <property type="project" value="UniProtKB-UniRule"/>
</dbReference>
<feature type="active site" description="Charge relay system" evidence="10 11">
    <location>
        <position position="172"/>
    </location>
</feature>
<keyword evidence="3 10" id="KW-0663">Pyridoxal phosphate</keyword>
<comment type="similarity">
    <text evidence="1 10">Belongs to the glutaminase PdxT/SNO family.</text>
</comment>
<dbReference type="Gene3D" id="3.40.50.880">
    <property type="match status" value="1"/>
</dbReference>
<dbReference type="EC" id="3.5.1.2" evidence="10"/>
<keyword evidence="5 10" id="KW-0456">Lyase</keyword>
<comment type="subunit">
    <text evidence="9 10">In the presence of PdxS, forms a dodecamer of heterodimers. Only shows activity in the heterodimer.</text>
</comment>
<dbReference type="KEGG" id="liv:LIV_2092"/>
<proteinExistence type="inferred from homology"/>
<dbReference type="PANTHER" id="PTHR31559:SF0">
    <property type="entry name" value="PYRIDOXAL 5'-PHOSPHATE SYNTHASE SUBUNIT SNO1-RELATED"/>
    <property type="match status" value="1"/>
</dbReference>
<dbReference type="Proteomes" id="UP000001286">
    <property type="component" value="Chromosome"/>
</dbReference>
<dbReference type="PROSITE" id="PS01236">
    <property type="entry name" value="PDXT_SNO_1"/>
    <property type="match status" value="1"/>
</dbReference>
<feature type="binding site" evidence="10 12">
    <location>
        <begin position="134"/>
        <end position="135"/>
    </location>
    <ligand>
        <name>L-glutamine</name>
        <dbReference type="ChEBI" id="CHEBI:58359"/>
    </ligand>
</feature>
<evidence type="ECO:0000256" key="11">
    <source>
        <dbReference type="PIRSR" id="PIRSR005639-1"/>
    </source>
</evidence>
<comment type="catalytic activity">
    <reaction evidence="7 10">
        <text>L-glutamine + H2O = L-glutamate + NH4(+)</text>
        <dbReference type="Rhea" id="RHEA:15889"/>
        <dbReference type="ChEBI" id="CHEBI:15377"/>
        <dbReference type="ChEBI" id="CHEBI:28938"/>
        <dbReference type="ChEBI" id="CHEBI:29985"/>
        <dbReference type="ChEBI" id="CHEBI:58359"/>
        <dbReference type="EC" id="3.5.1.2"/>
    </reaction>
</comment>
<dbReference type="UniPathway" id="UPA00245"/>
<name>G2ZDK6_LISIP</name>
<evidence type="ECO:0000256" key="4">
    <source>
        <dbReference type="ARBA" id="ARBA00022962"/>
    </source>
</evidence>
<evidence type="ECO:0000313" key="13">
    <source>
        <dbReference type="EMBL" id="CBW86581.1"/>
    </source>
</evidence>
<dbReference type="InterPro" id="IPR002161">
    <property type="entry name" value="PdxT/SNO"/>
</dbReference>
<dbReference type="PROSITE" id="PS51130">
    <property type="entry name" value="PDXT_SNO_2"/>
    <property type="match status" value="1"/>
</dbReference>
<comment type="pathway">
    <text evidence="10">Cofactor biosynthesis; pyridoxal 5'-phosphate biosynthesis.</text>
</comment>
<dbReference type="MEROPS" id="C26.A32"/>
<dbReference type="RefSeq" id="WP_014093435.1">
    <property type="nucleotide sequence ID" value="NC_016011.1"/>
</dbReference>
<comment type="catalytic activity">
    <reaction evidence="6 10">
        <text>aldehydo-D-ribose 5-phosphate + D-glyceraldehyde 3-phosphate + L-glutamine = pyridoxal 5'-phosphate + L-glutamate + phosphate + 3 H2O + H(+)</text>
        <dbReference type="Rhea" id="RHEA:31507"/>
        <dbReference type="ChEBI" id="CHEBI:15377"/>
        <dbReference type="ChEBI" id="CHEBI:15378"/>
        <dbReference type="ChEBI" id="CHEBI:29985"/>
        <dbReference type="ChEBI" id="CHEBI:43474"/>
        <dbReference type="ChEBI" id="CHEBI:58273"/>
        <dbReference type="ChEBI" id="CHEBI:58359"/>
        <dbReference type="ChEBI" id="CHEBI:59776"/>
        <dbReference type="ChEBI" id="CHEBI:597326"/>
        <dbReference type="EC" id="4.3.3.6"/>
    </reaction>
</comment>
<dbReference type="GO" id="GO:0008614">
    <property type="term" value="P:pyridoxine metabolic process"/>
    <property type="evidence" value="ECO:0007669"/>
    <property type="project" value="TreeGrafter"/>
</dbReference>
<dbReference type="PANTHER" id="PTHR31559">
    <property type="entry name" value="PYRIDOXAL 5'-PHOSPHATE SYNTHASE SUBUNIT SNO"/>
    <property type="match status" value="1"/>
</dbReference>
<dbReference type="InterPro" id="IPR029062">
    <property type="entry name" value="Class_I_gatase-like"/>
</dbReference>
<dbReference type="SUPFAM" id="SSF52317">
    <property type="entry name" value="Class I glutamine amidotransferase-like"/>
    <property type="match status" value="1"/>
</dbReference>
<feature type="active site" description="Charge relay system" evidence="10 11">
    <location>
        <position position="170"/>
    </location>
</feature>
<dbReference type="FunFam" id="3.40.50.880:FF:000010">
    <property type="entry name" value="uncharacterized protein LOC100176842 isoform X2"/>
    <property type="match status" value="1"/>
</dbReference>
<evidence type="ECO:0000313" key="14">
    <source>
        <dbReference type="Proteomes" id="UP000001286"/>
    </source>
</evidence>
<dbReference type="GeneID" id="57077096"/>
<dbReference type="InterPro" id="IPR021196">
    <property type="entry name" value="PdxT/SNO_CS"/>
</dbReference>
<dbReference type="GO" id="GO:0004359">
    <property type="term" value="F:glutaminase activity"/>
    <property type="evidence" value="ECO:0007669"/>
    <property type="project" value="UniProtKB-UniRule"/>
</dbReference>
<evidence type="ECO:0000256" key="10">
    <source>
        <dbReference type="HAMAP-Rule" id="MF_01615"/>
    </source>
</evidence>
<dbReference type="eggNOG" id="COG0311">
    <property type="taxonomic scope" value="Bacteria"/>
</dbReference>
<evidence type="ECO:0000256" key="2">
    <source>
        <dbReference type="ARBA" id="ARBA00022801"/>
    </source>
</evidence>
<dbReference type="OrthoDB" id="9810320at2"/>
<evidence type="ECO:0000256" key="5">
    <source>
        <dbReference type="ARBA" id="ARBA00023239"/>
    </source>
</evidence>
<dbReference type="PROSITE" id="PS51273">
    <property type="entry name" value="GATASE_TYPE_1"/>
    <property type="match status" value="1"/>
</dbReference>
<evidence type="ECO:0000256" key="9">
    <source>
        <dbReference type="ARBA" id="ARBA00064749"/>
    </source>
</evidence>
<dbReference type="PIRSF" id="PIRSF005639">
    <property type="entry name" value="Glut_amidoT_SNO"/>
    <property type="match status" value="1"/>
</dbReference>
<dbReference type="Pfam" id="PF01174">
    <property type="entry name" value="SNO"/>
    <property type="match status" value="1"/>
</dbReference>
<evidence type="ECO:0000256" key="3">
    <source>
        <dbReference type="ARBA" id="ARBA00022898"/>
    </source>
</evidence>
<evidence type="ECO:0000256" key="7">
    <source>
        <dbReference type="ARBA" id="ARBA00049534"/>
    </source>
</evidence>
<evidence type="ECO:0000256" key="6">
    <source>
        <dbReference type="ARBA" id="ARBA00047992"/>
    </source>
</evidence>
<comment type="function">
    <text evidence="8 10">Catalyzes the hydrolysis of glutamine to glutamate and ammonia as part of the biosynthesis of pyridoxal 5'-phosphate. The resulting ammonia molecule is channeled to the active site of PdxS.</text>
</comment>
<feature type="binding site" evidence="10 12">
    <location>
        <position position="105"/>
    </location>
    <ligand>
        <name>L-glutamine</name>
        <dbReference type="ChEBI" id="CHEBI:58359"/>
    </ligand>
</feature>